<gene>
    <name evidence="1" type="ORF">glysoja_049458</name>
</gene>
<organism evidence="1">
    <name type="scientific">Glycine soja</name>
    <name type="common">Wild soybean</name>
    <dbReference type="NCBI Taxonomy" id="3848"/>
    <lineage>
        <taxon>Eukaryota</taxon>
        <taxon>Viridiplantae</taxon>
        <taxon>Streptophyta</taxon>
        <taxon>Embryophyta</taxon>
        <taxon>Tracheophyta</taxon>
        <taxon>Spermatophyta</taxon>
        <taxon>Magnoliopsida</taxon>
        <taxon>eudicotyledons</taxon>
        <taxon>Gunneridae</taxon>
        <taxon>Pentapetalae</taxon>
        <taxon>rosids</taxon>
        <taxon>fabids</taxon>
        <taxon>Fabales</taxon>
        <taxon>Fabaceae</taxon>
        <taxon>Papilionoideae</taxon>
        <taxon>50 kb inversion clade</taxon>
        <taxon>NPAAA clade</taxon>
        <taxon>indigoferoid/millettioid clade</taxon>
        <taxon>Phaseoleae</taxon>
        <taxon>Glycine</taxon>
        <taxon>Glycine subgen. Soja</taxon>
    </lineage>
</organism>
<dbReference type="AlphaFoldDB" id="A0A0B2SCT2"/>
<proteinExistence type="predicted"/>
<sequence length="67" mass="7818">MQSHARLFSLAMDKDISVQGMSAWDVEQSDSWNWCWSRQPFQWELELIAELEALLAGDFLVQNQNDT</sequence>
<reference evidence="1" key="1">
    <citation type="submission" date="2014-07" db="EMBL/GenBank/DDBJ databases">
        <title>Identification of a novel salt tolerance gene in wild soybean by whole-genome sequencing.</title>
        <authorList>
            <person name="Lam H.-M."/>
            <person name="Qi X."/>
            <person name="Li M.-W."/>
            <person name="Liu X."/>
            <person name="Xie M."/>
            <person name="Ni M."/>
            <person name="Xu X."/>
        </authorList>
    </citation>
    <scope>NUCLEOTIDE SEQUENCE [LARGE SCALE GENOMIC DNA]</scope>
    <source>
        <tissue evidence="1">Root</tissue>
    </source>
</reference>
<name>A0A0B2SCT2_GLYSO</name>
<dbReference type="EMBL" id="KN643984">
    <property type="protein sequence ID" value="KHN42885.1"/>
    <property type="molecule type" value="Genomic_DNA"/>
</dbReference>
<protein>
    <submittedName>
        <fullName evidence="1">Uncharacterized protein</fullName>
    </submittedName>
</protein>
<dbReference type="Proteomes" id="UP000053555">
    <property type="component" value="Unassembled WGS sequence"/>
</dbReference>
<accession>A0A0B2SCT2</accession>
<evidence type="ECO:0000313" key="1">
    <source>
        <dbReference type="EMBL" id="KHN42885.1"/>
    </source>
</evidence>